<name>A0A183EFK1_9BILA</name>
<feature type="region of interest" description="Disordered" evidence="1">
    <location>
        <begin position="100"/>
        <end position="179"/>
    </location>
</feature>
<reference evidence="2 3" key="2">
    <citation type="submission" date="2018-11" db="EMBL/GenBank/DDBJ databases">
        <authorList>
            <consortium name="Pathogen Informatics"/>
        </authorList>
    </citation>
    <scope>NUCLEOTIDE SEQUENCE [LARGE SCALE GENOMIC DNA]</scope>
</reference>
<dbReference type="Proteomes" id="UP000271098">
    <property type="component" value="Unassembled WGS sequence"/>
</dbReference>
<dbReference type="AlphaFoldDB" id="A0A183EFK1"/>
<feature type="compositionally biased region" description="Polar residues" evidence="1">
    <location>
        <begin position="158"/>
        <end position="169"/>
    </location>
</feature>
<keyword evidence="3" id="KW-1185">Reference proteome</keyword>
<dbReference type="EMBL" id="UYRT01089058">
    <property type="protein sequence ID" value="VDN34475.1"/>
    <property type="molecule type" value="Genomic_DNA"/>
</dbReference>
<evidence type="ECO:0000256" key="1">
    <source>
        <dbReference type="SAM" id="MobiDB-lite"/>
    </source>
</evidence>
<organism evidence="4">
    <name type="scientific">Gongylonema pulchrum</name>
    <dbReference type="NCBI Taxonomy" id="637853"/>
    <lineage>
        <taxon>Eukaryota</taxon>
        <taxon>Metazoa</taxon>
        <taxon>Ecdysozoa</taxon>
        <taxon>Nematoda</taxon>
        <taxon>Chromadorea</taxon>
        <taxon>Rhabditida</taxon>
        <taxon>Spirurina</taxon>
        <taxon>Spiruromorpha</taxon>
        <taxon>Spiruroidea</taxon>
        <taxon>Gongylonematidae</taxon>
        <taxon>Gongylonema</taxon>
    </lineage>
</organism>
<dbReference type="WBParaSite" id="GPUH_0001976701-mRNA-1">
    <property type="protein sequence ID" value="GPUH_0001976701-mRNA-1"/>
    <property type="gene ID" value="GPUH_0001976701"/>
</dbReference>
<evidence type="ECO:0000313" key="4">
    <source>
        <dbReference type="WBParaSite" id="GPUH_0001976701-mRNA-1"/>
    </source>
</evidence>
<dbReference type="OrthoDB" id="5908379at2759"/>
<reference evidence="4" key="1">
    <citation type="submission" date="2016-06" db="UniProtKB">
        <authorList>
            <consortium name="WormBaseParasite"/>
        </authorList>
    </citation>
    <scope>IDENTIFICATION</scope>
</reference>
<sequence length="179" mass="19875">MSYSTMPSVGFSIQSTTAEEHPEEMMAQSQMIDVMFETSEHTRSSRPGKPQQPLQILPPLLMTQSVGFVAPPLTQPMMQISLSFDQTPRRQLEDMARRGQRFCSLPPVPELSTPSESSMVESARTESSPNPTGTLATEPAETSSSPPPTAVPMEPMNNPMTTSRLFQEFSNRHLREQGY</sequence>
<evidence type="ECO:0000313" key="3">
    <source>
        <dbReference type="Proteomes" id="UP000271098"/>
    </source>
</evidence>
<gene>
    <name evidence="2" type="ORF">GPUH_LOCUS19743</name>
</gene>
<evidence type="ECO:0000313" key="2">
    <source>
        <dbReference type="EMBL" id="VDN34475.1"/>
    </source>
</evidence>
<protein>
    <submittedName>
        <fullName evidence="2 4">Uncharacterized protein</fullName>
    </submittedName>
</protein>
<accession>A0A183EFK1</accession>
<feature type="compositionally biased region" description="Polar residues" evidence="1">
    <location>
        <begin position="112"/>
        <end position="135"/>
    </location>
</feature>
<feature type="compositionally biased region" description="Basic and acidic residues" evidence="1">
    <location>
        <begin position="170"/>
        <end position="179"/>
    </location>
</feature>
<proteinExistence type="predicted"/>